<name>A0A0M9FV76_LEPPY</name>
<feature type="region of interest" description="Disordered" evidence="1">
    <location>
        <begin position="1"/>
        <end position="100"/>
    </location>
</feature>
<feature type="region of interest" description="Disordered" evidence="1">
    <location>
        <begin position="284"/>
        <end position="312"/>
    </location>
</feature>
<feature type="compositionally biased region" description="Low complexity" evidence="1">
    <location>
        <begin position="129"/>
        <end position="141"/>
    </location>
</feature>
<reference evidence="2 3" key="1">
    <citation type="submission" date="2015-07" db="EMBL/GenBank/DDBJ databases">
        <title>High-quality genome of monoxenous trypanosomatid Leptomonas pyrrhocoris.</title>
        <authorList>
            <person name="Flegontov P."/>
            <person name="Butenko A."/>
            <person name="Firsov S."/>
            <person name="Vlcek C."/>
            <person name="Logacheva M.D."/>
            <person name="Field M."/>
            <person name="Filatov D."/>
            <person name="Flegontova O."/>
            <person name="Gerasimov E."/>
            <person name="Jackson A.P."/>
            <person name="Kelly S."/>
            <person name="Opperdoes F."/>
            <person name="O'Reilly A."/>
            <person name="Votypka J."/>
            <person name="Yurchenko V."/>
            <person name="Lukes J."/>
        </authorList>
    </citation>
    <scope>NUCLEOTIDE SEQUENCE [LARGE SCALE GENOMIC DNA]</scope>
    <source>
        <strain evidence="2">H10</strain>
    </source>
</reference>
<dbReference type="EMBL" id="LGTL01000019">
    <property type="protein sequence ID" value="KPA76627.1"/>
    <property type="molecule type" value="Genomic_DNA"/>
</dbReference>
<dbReference type="VEuPathDB" id="TriTrypDB:LpyrH10_19_0380"/>
<feature type="region of interest" description="Disordered" evidence="1">
    <location>
        <begin position="213"/>
        <end position="245"/>
    </location>
</feature>
<feature type="region of interest" description="Disordered" evidence="1">
    <location>
        <begin position="121"/>
        <end position="141"/>
    </location>
</feature>
<dbReference type="RefSeq" id="XP_015655066.1">
    <property type="nucleotide sequence ID" value="XM_015806144.1"/>
</dbReference>
<sequence>MSFVPPPPPGVVVPAPPAATPAPSAASTAVKVVKPGGVALDMSDVFGPPKTGAKKSLPPWELKKKSPSPGAAKHASDDSLNPPADVAARSSSPPVPGQTVWPSAKVAGKIVFKSTAERSYPSLSSLPTAGSGADAANAPAAATRKSLPNAFFTASPNRSSSPPLASVRASTVLPAATVTAAPAASLPHVTWLSTAGPVPAGADAVAQSTLASAAATGVPPQPGATATQPSPPQPSSDPAARAASARIVDEAVRDIRLHLATPSHPVVVPHLLFQGKEQVVVVPPLGPVPPKKKNEKAVTAKGKSSSVSSATTATAPGTWHNAYDLRPSPSCDPEYHRCYSCTTCAAGGRSTKPAWRRGYFQNVDVHRYIVRRYLGEPPPVEH</sequence>
<dbReference type="OMA" id="RETYWKH"/>
<accession>A0A0M9FV76</accession>
<evidence type="ECO:0000313" key="2">
    <source>
        <dbReference type="EMBL" id="KPA76627.1"/>
    </source>
</evidence>
<dbReference type="AlphaFoldDB" id="A0A0M9FV76"/>
<comment type="caution">
    <text evidence="2">The sequence shown here is derived from an EMBL/GenBank/DDBJ whole genome shotgun (WGS) entry which is preliminary data.</text>
</comment>
<gene>
    <name evidence="2" type="ORF">ABB37_07487</name>
</gene>
<organism evidence="2 3">
    <name type="scientific">Leptomonas pyrrhocoris</name>
    <name type="common">Firebug parasite</name>
    <dbReference type="NCBI Taxonomy" id="157538"/>
    <lineage>
        <taxon>Eukaryota</taxon>
        <taxon>Discoba</taxon>
        <taxon>Euglenozoa</taxon>
        <taxon>Kinetoplastea</taxon>
        <taxon>Metakinetoplastina</taxon>
        <taxon>Trypanosomatida</taxon>
        <taxon>Trypanosomatidae</taxon>
        <taxon>Leishmaniinae</taxon>
        <taxon>Leptomonas</taxon>
    </lineage>
</organism>
<keyword evidence="3" id="KW-1185">Reference proteome</keyword>
<feature type="compositionally biased region" description="Low complexity" evidence="1">
    <location>
        <begin position="297"/>
        <end position="312"/>
    </location>
</feature>
<dbReference type="GeneID" id="26907773"/>
<protein>
    <submittedName>
        <fullName evidence="2">Uncharacterized protein</fullName>
    </submittedName>
</protein>
<dbReference type="OrthoDB" id="267979at2759"/>
<evidence type="ECO:0000256" key="1">
    <source>
        <dbReference type="SAM" id="MobiDB-lite"/>
    </source>
</evidence>
<feature type="compositionally biased region" description="Low complexity" evidence="1">
    <location>
        <begin position="236"/>
        <end position="245"/>
    </location>
</feature>
<dbReference type="Proteomes" id="UP000037923">
    <property type="component" value="Unassembled WGS sequence"/>
</dbReference>
<feature type="compositionally biased region" description="Low complexity" evidence="1">
    <location>
        <begin position="21"/>
        <end position="35"/>
    </location>
</feature>
<feature type="compositionally biased region" description="Pro residues" evidence="1">
    <location>
        <begin position="1"/>
        <end position="20"/>
    </location>
</feature>
<evidence type="ECO:0000313" key="3">
    <source>
        <dbReference type="Proteomes" id="UP000037923"/>
    </source>
</evidence>
<proteinExistence type="predicted"/>